<dbReference type="CDD" id="cd00093">
    <property type="entry name" value="HTH_XRE"/>
    <property type="match status" value="1"/>
</dbReference>
<accession>A0ABT4ICP1</accession>
<dbReference type="PANTHER" id="PTHR35010">
    <property type="entry name" value="BLL4672 PROTEIN-RELATED"/>
    <property type="match status" value="1"/>
</dbReference>
<protein>
    <submittedName>
        <fullName evidence="2">Helix-turn-helix transcriptional regulator</fullName>
    </submittedName>
</protein>
<evidence type="ECO:0000313" key="2">
    <source>
        <dbReference type="EMBL" id="MCZ0859511.1"/>
    </source>
</evidence>
<feature type="domain" description="MmyB-like transcription regulator ligand binding" evidence="1">
    <location>
        <begin position="135"/>
        <end position="303"/>
    </location>
</feature>
<dbReference type="PANTHER" id="PTHR35010:SF2">
    <property type="entry name" value="BLL4672 PROTEIN"/>
    <property type="match status" value="1"/>
</dbReference>
<reference evidence="2" key="1">
    <citation type="submission" date="2022-10" db="EMBL/GenBank/DDBJ databases">
        <title>Genome sequence of Actinomyces israelii ATCC 10048.</title>
        <authorList>
            <person name="Watt R.M."/>
            <person name="Tong W.M."/>
        </authorList>
    </citation>
    <scope>NUCLEOTIDE SEQUENCE</scope>
    <source>
        <strain evidence="2">ATCC 10048</strain>
    </source>
</reference>
<dbReference type="Gene3D" id="3.30.450.180">
    <property type="match status" value="1"/>
</dbReference>
<proteinExistence type="predicted"/>
<organism evidence="2 3">
    <name type="scientific">Actinomyces israelii</name>
    <dbReference type="NCBI Taxonomy" id="1659"/>
    <lineage>
        <taxon>Bacteria</taxon>
        <taxon>Bacillati</taxon>
        <taxon>Actinomycetota</taxon>
        <taxon>Actinomycetes</taxon>
        <taxon>Actinomycetales</taxon>
        <taxon>Actinomycetaceae</taxon>
        <taxon>Actinomyces</taxon>
    </lineage>
</organism>
<gene>
    <name evidence="2" type="ORF">OHJ16_15875</name>
</gene>
<comment type="caution">
    <text evidence="2">The sequence shown here is derived from an EMBL/GenBank/DDBJ whole genome shotgun (WGS) entry which is preliminary data.</text>
</comment>
<dbReference type="InterPro" id="IPR001387">
    <property type="entry name" value="Cro/C1-type_HTH"/>
</dbReference>
<name>A0ABT4ICP1_9ACTO</name>
<evidence type="ECO:0000259" key="1">
    <source>
        <dbReference type="Pfam" id="PF17765"/>
    </source>
</evidence>
<dbReference type="EMBL" id="JAPTMY010000059">
    <property type="protein sequence ID" value="MCZ0859511.1"/>
    <property type="molecule type" value="Genomic_DNA"/>
</dbReference>
<dbReference type="Proteomes" id="UP001072034">
    <property type="component" value="Unassembled WGS sequence"/>
</dbReference>
<dbReference type="InterPro" id="IPR041413">
    <property type="entry name" value="MLTR_LBD"/>
</dbReference>
<keyword evidence="3" id="KW-1185">Reference proteome</keyword>
<evidence type="ECO:0000313" key="3">
    <source>
        <dbReference type="Proteomes" id="UP001072034"/>
    </source>
</evidence>
<dbReference type="Pfam" id="PF17765">
    <property type="entry name" value="MLTR_LBD"/>
    <property type="match status" value="1"/>
</dbReference>
<sequence length="310" mass="33621">MRRGLKSQKADLRMFLAEHRAVVTPAMAGLPTKGLPRRVPGLRRDEIARLLGVATDYYTDLEKGLLPSGPEPSLQDLLSDVLALSPADRQRLNLLLSAAYPDAGAATDQQAVVAPPVQQASPSGAGRMAGHGGAVSAPTRQLLDSFDMPAYLRSRSLDLVAVNRPARLLYAPVLEWAGTQKKTVNLLEFAFFDQEAAQSFWPDWGDVITRAVADLRGALQDYPDDPDLIGVVGTLSARSRLFCRLWIDQDLPPRSSQGEERIFHSLIGDVTVPFRMLAEDDGAQVVVITPPTGSPAHEAMQRLRAWAAAG</sequence>